<dbReference type="PANTHER" id="PTHR47235:SF1">
    <property type="entry name" value="BLR6548 PROTEIN"/>
    <property type="match status" value="1"/>
</dbReference>
<evidence type="ECO:0000259" key="4">
    <source>
        <dbReference type="Pfam" id="PF13458"/>
    </source>
</evidence>
<organism evidence="5 6">
    <name type="scientific">Camelimonas fluminis</name>
    <dbReference type="NCBI Taxonomy" id="1576911"/>
    <lineage>
        <taxon>Bacteria</taxon>
        <taxon>Pseudomonadati</taxon>
        <taxon>Pseudomonadota</taxon>
        <taxon>Alphaproteobacteria</taxon>
        <taxon>Hyphomicrobiales</taxon>
        <taxon>Chelatococcaceae</taxon>
        <taxon>Camelimonas</taxon>
    </lineage>
</organism>
<evidence type="ECO:0000313" key="6">
    <source>
        <dbReference type="Proteomes" id="UP001595704"/>
    </source>
</evidence>
<dbReference type="PANTHER" id="PTHR47235">
    <property type="entry name" value="BLR6548 PROTEIN"/>
    <property type="match status" value="1"/>
</dbReference>
<feature type="signal peptide" evidence="3">
    <location>
        <begin position="1"/>
        <end position="22"/>
    </location>
</feature>
<evidence type="ECO:0000256" key="3">
    <source>
        <dbReference type="SAM" id="SignalP"/>
    </source>
</evidence>
<dbReference type="EMBL" id="JBHRYC010000026">
    <property type="protein sequence ID" value="MFC3636926.1"/>
    <property type="molecule type" value="Genomic_DNA"/>
</dbReference>
<feature type="chain" id="PRO_5046477203" evidence="3">
    <location>
        <begin position="23"/>
        <end position="436"/>
    </location>
</feature>
<dbReference type="SUPFAM" id="SSF53822">
    <property type="entry name" value="Periplasmic binding protein-like I"/>
    <property type="match status" value="1"/>
</dbReference>
<sequence length="436" mass="48275">MKWGLSAVAAISVIASLGPAMAEKQYGPGVTDTEIKIGQTFAYSGPASAYSVIPRAQIAYFRMVNEKGGVNGRKVNLISLDDAYSPPKTFEQTRKLVEQENVSFIFSPLGTPTGMVVRKYLNDKKIPQMFVGGGATAWGDPKHFPWSMSFQPSYQAETAVYAAYVLKNKPDAKIALLYQNDDAGKDYGFGFKKGLGPDNVKKLVVAEATYEPTDPSIDSQILKLKASGADVLFMHAIPKQAAQAIRKIHEIGWKPMFFLAATSTSVSSVLKPAGFDASTGIISAYYLKDPTDPQWKDDPETKEWKAFMAKYYPDGNLEDQMNVYGYVVARVTEKVLENAGDNLTRENIMKQATNMNFRVPMLLPGINVRTTPTDYYPLKSMQLQRFNGKPGSCSAISSRPEPCRFAHAPPLWAALPHDLRNHMSRRRSRAGDSRWI</sequence>
<keyword evidence="2 3" id="KW-0732">Signal</keyword>
<accession>A0ABV7UEI1</accession>
<reference evidence="6" key="1">
    <citation type="journal article" date="2019" name="Int. J. Syst. Evol. Microbiol.">
        <title>The Global Catalogue of Microorganisms (GCM) 10K type strain sequencing project: providing services to taxonomists for standard genome sequencing and annotation.</title>
        <authorList>
            <consortium name="The Broad Institute Genomics Platform"/>
            <consortium name="The Broad Institute Genome Sequencing Center for Infectious Disease"/>
            <person name="Wu L."/>
            <person name="Ma J."/>
        </authorList>
    </citation>
    <scope>NUCLEOTIDE SEQUENCE [LARGE SCALE GENOMIC DNA]</scope>
    <source>
        <strain evidence="6">KCTC 42282</strain>
    </source>
</reference>
<comment type="similarity">
    <text evidence="1">Belongs to the leucine-binding protein family.</text>
</comment>
<dbReference type="Gene3D" id="3.40.50.2300">
    <property type="match status" value="2"/>
</dbReference>
<dbReference type="CDD" id="cd06343">
    <property type="entry name" value="PBP1_ABC_ligand_binding-like"/>
    <property type="match status" value="1"/>
</dbReference>
<evidence type="ECO:0000313" key="5">
    <source>
        <dbReference type="EMBL" id="MFC3636926.1"/>
    </source>
</evidence>
<proteinExistence type="inferred from homology"/>
<dbReference type="Proteomes" id="UP001595704">
    <property type="component" value="Unassembled WGS sequence"/>
</dbReference>
<feature type="domain" description="Leucine-binding protein" evidence="4">
    <location>
        <begin position="34"/>
        <end position="361"/>
    </location>
</feature>
<evidence type="ECO:0000256" key="2">
    <source>
        <dbReference type="ARBA" id="ARBA00022729"/>
    </source>
</evidence>
<dbReference type="Pfam" id="PF13458">
    <property type="entry name" value="Peripla_BP_6"/>
    <property type="match status" value="1"/>
</dbReference>
<keyword evidence="6" id="KW-1185">Reference proteome</keyword>
<evidence type="ECO:0000256" key="1">
    <source>
        <dbReference type="ARBA" id="ARBA00010062"/>
    </source>
</evidence>
<gene>
    <name evidence="5" type="ORF">ACFONL_05940</name>
</gene>
<protein>
    <submittedName>
        <fullName evidence="5">ABC transporter substrate-binding protein</fullName>
    </submittedName>
</protein>
<dbReference type="RefSeq" id="WP_308432016.1">
    <property type="nucleotide sequence ID" value="NZ_BNCG01000002.1"/>
</dbReference>
<comment type="caution">
    <text evidence="5">The sequence shown here is derived from an EMBL/GenBank/DDBJ whole genome shotgun (WGS) entry which is preliminary data.</text>
</comment>
<dbReference type="InterPro" id="IPR028081">
    <property type="entry name" value="Leu-bd"/>
</dbReference>
<dbReference type="InterPro" id="IPR028082">
    <property type="entry name" value="Peripla_BP_I"/>
</dbReference>
<name>A0ABV7UEI1_9HYPH</name>